<gene>
    <name evidence="1" type="ORF">BACPLE_02890</name>
</gene>
<name>B5D1P6_PHOPM</name>
<dbReference type="HOGENOM" id="CLU_3114701_0_0_10"/>
<protein>
    <submittedName>
        <fullName evidence="1">Uncharacterized protein</fullName>
    </submittedName>
</protein>
<comment type="caution">
    <text evidence="1">The sequence shown here is derived from an EMBL/GenBank/DDBJ whole genome shotgun (WGS) entry which is preliminary data.</text>
</comment>
<dbReference type="AlphaFoldDB" id="B5D1P6"/>
<accession>B5D1P6</accession>
<evidence type="ECO:0000313" key="2">
    <source>
        <dbReference type="Proteomes" id="UP000003452"/>
    </source>
</evidence>
<evidence type="ECO:0000313" key="1">
    <source>
        <dbReference type="EMBL" id="EDY94489.1"/>
    </source>
</evidence>
<proteinExistence type="predicted"/>
<reference evidence="1 2" key="2">
    <citation type="submission" date="2008-08" db="EMBL/GenBank/DDBJ databases">
        <authorList>
            <person name="Fulton L."/>
            <person name="Clifton S."/>
            <person name="Fulton B."/>
            <person name="Xu J."/>
            <person name="Minx P."/>
            <person name="Pepin K.H."/>
            <person name="Johnson M."/>
            <person name="Thiruvilangam P."/>
            <person name="Bhonagiri V."/>
            <person name="Nash W.E."/>
            <person name="Mardis E.R."/>
            <person name="Wilson R.K."/>
        </authorList>
    </citation>
    <scope>NUCLEOTIDE SEQUENCE [LARGE SCALE GENOMIC DNA]</scope>
    <source>
        <strain evidence="2">DSM 17135 / JCM 12973 / M2</strain>
    </source>
</reference>
<reference evidence="1 2" key="1">
    <citation type="submission" date="2008-08" db="EMBL/GenBank/DDBJ databases">
        <title>Draft genome sequence of Bacteroides plebeius (DSM 17135).</title>
        <authorList>
            <person name="Sudarsanam P."/>
            <person name="Ley R."/>
            <person name="Guruge J."/>
            <person name="Turnbaugh P.J."/>
            <person name="Mahowald M."/>
            <person name="Liep D."/>
            <person name="Gordon J."/>
        </authorList>
    </citation>
    <scope>NUCLEOTIDE SEQUENCE [LARGE SCALE GENOMIC DNA]</scope>
    <source>
        <strain evidence="2">DSM 17135 / JCM 12973 / M2</strain>
    </source>
</reference>
<organism evidence="1 2">
    <name type="scientific">Phocaeicola plebeius (strain DSM 17135 / JCM 12973 / CCUG 54634 / M2)</name>
    <name type="common">Bacteroides plebeius</name>
    <dbReference type="NCBI Taxonomy" id="484018"/>
    <lineage>
        <taxon>Bacteria</taxon>
        <taxon>Pseudomonadati</taxon>
        <taxon>Bacteroidota</taxon>
        <taxon>Bacteroidia</taxon>
        <taxon>Bacteroidales</taxon>
        <taxon>Bacteroidaceae</taxon>
        <taxon>Phocaeicola</taxon>
    </lineage>
</organism>
<dbReference type="EMBL" id="ABQC02000023">
    <property type="protein sequence ID" value="EDY94489.1"/>
    <property type="molecule type" value="Genomic_DNA"/>
</dbReference>
<dbReference type="Proteomes" id="UP000003452">
    <property type="component" value="Unassembled WGS sequence"/>
</dbReference>
<sequence length="50" mass="6051">MSRFSRKDWNGFFSVIFLLFYLVYKINLFIFALKQERSAPPCLYFSLYGL</sequence>